<evidence type="ECO:0000313" key="2">
    <source>
        <dbReference type="Proteomes" id="UP000828390"/>
    </source>
</evidence>
<proteinExistence type="predicted"/>
<evidence type="ECO:0000313" key="1">
    <source>
        <dbReference type="EMBL" id="KAH3816784.1"/>
    </source>
</evidence>
<comment type="caution">
    <text evidence="1">The sequence shown here is derived from an EMBL/GenBank/DDBJ whole genome shotgun (WGS) entry which is preliminary data.</text>
</comment>
<dbReference type="InterPro" id="IPR013783">
    <property type="entry name" value="Ig-like_fold"/>
</dbReference>
<evidence type="ECO:0008006" key="3">
    <source>
        <dbReference type="Google" id="ProtNLM"/>
    </source>
</evidence>
<gene>
    <name evidence="1" type="ORF">DPMN_118307</name>
</gene>
<dbReference type="CDD" id="cd00063">
    <property type="entry name" value="FN3"/>
    <property type="match status" value="1"/>
</dbReference>
<dbReference type="AlphaFoldDB" id="A0A9D4JND9"/>
<sequence length="75" mass="7831">MLVISGEKTVGRETVCAFILTAKSDNLIVRTARPPTAPSNIGVISTTCSAIKIAWDPPSEQGVDVIGTYSLGPSQ</sequence>
<dbReference type="Gene3D" id="2.60.40.10">
    <property type="entry name" value="Immunoglobulins"/>
    <property type="match status" value="1"/>
</dbReference>
<reference evidence="1" key="1">
    <citation type="journal article" date="2019" name="bioRxiv">
        <title>The Genome of the Zebra Mussel, Dreissena polymorpha: A Resource for Invasive Species Research.</title>
        <authorList>
            <person name="McCartney M.A."/>
            <person name="Auch B."/>
            <person name="Kono T."/>
            <person name="Mallez S."/>
            <person name="Zhang Y."/>
            <person name="Obille A."/>
            <person name="Becker A."/>
            <person name="Abrahante J.E."/>
            <person name="Garbe J."/>
            <person name="Badalamenti J.P."/>
            <person name="Herman A."/>
            <person name="Mangelson H."/>
            <person name="Liachko I."/>
            <person name="Sullivan S."/>
            <person name="Sone E.D."/>
            <person name="Koren S."/>
            <person name="Silverstein K.A.T."/>
            <person name="Beckman K.B."/>
            <person name="Gohl D.M."/>
        </authorList>
    </citation>
    <scope>NUCLEOTIDE SEQUENCE</scope>
    <source>
        <strain evidence="1">Duluth1</strain>
        <tissue evidence="1">Whole animal</tissue>
    </source>
</reference>
<dbReference type="EMBL" id="JAIWYP010000005">
    <property type="protein sequence ID" value="KAH3816784.1"/>
    <property type="molecule type" value="Genomic_DNA"/>
</dbReference>
<organism evidence="1 2">
    <name type="scientific">Dreissena polymorpha</name>
    <name type="common">Zebra mussel</name>
    <name type="synonym">Mytilus polymorpha</name>
    <dbReference type="NCBI Taxonomy" id="45954"/>
    <lineage>
        <taxon>Eukaryota</taxon>
        <taxon>Metazoa</taxon>
        <taxon>Spiralia</taxon>
        <taxon>Lophotrochozoa</taxon>
        <taxon>Mollusca</taxon>
        <taxon>Bivalvia</taxon>
        <taxon>Autobranchia</taxon>
        <taxon>Heteroconchia</taxon>
        <taxon>Euheterodonta</taxon>
        <taxon>Imparidentia</taxon>
        <taxon>Neoheterodontei</taxon>
        <taxon>Myida</taxon>
        <taxon>Dreissenoidea</taxon>
        <taxon>Dreissenidae</taxon>
        <taxon>Dreissena</taxon>
    </lineage>
</organism>
<dbReference type="InterPro" id="IPR003961">
    <property type="entry name" value="FN3_dom"/>
</dbReference>
<dbReference type="SUPFAM" id="SSF49265">
    <property type="entry name" value="Fibronectin type III"/>
    <property type="match status" value="1"/>
</dbReference>
<dbReference type="Proteomes" id="UP000828390">
    <property type="component" value="Unassembled WGS sequence"/>
</dbReference>
<dbReference type="InterPro" id="IPR036116">
    <property type="entry name" value="FN3_sf"/>
</dbReference>
<protein>
    <recommendedName>
        <fullName evidence="3">Fibronectin type-III domain-containing protein</fullName>
    </recommendedName>
</protein>
<name>A0A9D4JND9_DREPO</name>
<accession>A0A9D4JND9</accession>
<keyword evidence="2" id="KW-1185">Reference proteome</keyword>
<reference evidence="1" key="2">
    <citation type="submission" date="2020-11" db="EMBL/GenBank/DDBJ databases">
        <authorList>
            <person name="McCartney M.A."/>
            <person name="Auch B."/>
            <person name="Kono T."/>
            <person name="Mallez S."/>
            <person name="Becker A."/>
            <person name="Gohl D.M."/>
            <person name="Silverstein K.A.T."/>
            <person name="Koren S."/>
            <person name="Bechman K.B."/>
            <person name="Herman A."/>
            <person name="Abrahante J.E."/>
            <person name="Garbe J."/>
        </authorList>
    </citation>
    <scope>NUCLEOTIDE SEQUENCE</scope>
    <source>
        <strain evidence="1">Duluth1</strain>
        <tissue evidence="1">Whole animal</tissue>
    </source>
</reference>